<organism evidence="1">
    <name type="scientific">Arion vulgaris</name>
    <dbReference type="NCBI Taxonomy" id="1028688"/>
    <lineage>
        <taxon>Eukaryota</taxon>
        <taxon>Metazoa</taxon>
        <taxon>Spiralia</taxon>
        <taxon>Lophotrochozoa</taxon>
        <taxon>Mollusca</taxon>
        <taxon>Gastropoda</taxon>
        <taxon>Heterobranchia</taxon>
        <taxon>Euthyneura</taxon>
        <taxon>Panpulmonata</taxon>
        <taxon>Eupulmonata</taxon>
        <taxon>Stylommatophora</taxon>
        <taxon>Helicina</taxon>
        <taxon>Arionoidea</taxon>
        <taxon>Arionidae</taxon>
        <taxon>Arion</taxon>
    </lineage>
</organism>
<reference evidence="1" key="1">
    <citation type="submission" date="2014-12" db="EMBL/GenBank/DDBJ databases">
        <title>Insight into the proteome of Arion vulgaris.</title>
        <authorList>
            <person name="Aradska J."/>
            <person name="Bulat T."/>
            <person name="Smidak R."/>
            <person name="Sarate P."/>
            <person name="Gangsoo J."/>
            <person name="Sialana F."/>
            <person name="Bilban M."/>
            <person name="Lubec G."/>
        </authorList>
    </citation>
    <scope>NUCLEOTIDE SEQUENCE</scope>
    <source>
        <tissue evidence="1">Skin</tissue>
    </source>
</reference>
<evidence type="ECO:0000313" key="1">
    <source>
        <dbReference type="EMBL" id="CEK80735.1"/>
    </source>
</evidence>
<dbReference type="AlphaFoldDB" id="A0A0B7ALC1"/>
<gene>
    <name evidence="1" type="primary">ORF122455</name>
</gene>
<feature type="non-terminal residue" evidence="1">
    <location>
        <position position="64"/>
    </location>
</feature>
<dbReference type="EMBL" id="HACG01033870">
    <property type="protein sequence ID" value="CEK80735.1"/>
    <property type="molecule type" value="Transcribed_RNA"/>
</dbReference>
<name>A0A0B7ALC1_9EUPU</name>
<proteinExistence type="predicted"/>
<protein>
    <submittedName>
        <fullName evidence="1">Uncharacterized protein</fullName>
    </submittedName>
</protein>
<sequence length="64" mass="7155">MEMLGRSKMTKISFIFMPGHAGVRRNESADRLTGMAAVQSRRAMHQAVIINSLGERSRVHDLSN</sequence>
<accession>A0A0B7ALC1</accession>